<comment type="subcellular location">
    <subcellularLocation>
        <location evidence="1 8">Mitochondrion inner membrane</location>
    </subcellularLocation>
</comment>
<sequence>MSEMAKVAGGLARFGGVVFCALQLGDVVLCVGPSMLPTLNEHGDIVLLDKITPRFRRLRNGEVVIAKSPSNHRQTVCKRIVASEGETVGLKHRYNANRVEMKTVPKGHVWLEGDNKHDSHDSRYYGPVPYALIQGRVALRIWPLTQLGFLATPLASE</sequence>
<accession>A0A1V9ZGG1</accession>
<comment type="similarity">
    <text evidence="6">Belongs to the peptidase S26 family. IMP1 subfamily.</text>
</comment>
<evidence type="ECO:0000256" key="4">
    <source>
        <dbReference type="ARBA" id="ARBA00023128"/>
    </source>
</evidence>
<dbReference type="AlphaFoldDB" id="A0A1V9ZGG1"/>
<keyword evidence="11" id="KW-1185">Reference proteome</keyword>
<evidence type="ECO:0000256" key="7">
    <source>
        <dbReference type="PIRSR" id="PIRSR600223-1"/>
    </source>
</evidence>
<gene>
    <name evidence="10" type="ORF">ACHHYP_12756</name>
</gene>
<proteinExistence type="inferred from homology"/>
<dbReference type="InterPro" id="IPR052064">
    <property type="entry name" value="Mito_IMP1_subunit"/>
</dbReference>
<comment type="caution">
    <text evidence="10">The sequence shown here is derived from an EMBL/GenBank/DDBJ whole genome shotgun (WGS) entry which is preliminary data.</text>
</comment>
<keyword evidence="5" id="KW-0472">Membrane</keyword>
<dbReference type="STRING" id="1202772.A0A1V9ZGG1"/>
<feature type="domain" description="Peptidase S26" evidence="9">
    <location>
        <begin position="26"/>
        <end position="91"/>
    </location>
</feature>
<dbReference type="SUPFAM" id="SSF51306">
    <property type="entry name" value="LexA/Signal peptidase"/>
    <property type="match status" value="1"/>
</dbReference>
<evidence type="ECO:0000256" key="5">
    <source>
        <dbReference type="ARBA" id="ARBA00023136"/>
    </source>
</evidence>
<evidence type="ECO:0000313" key="11">
    <source>
        <dbReference type="Proteomes" id="UP000243579"/>
    </source>
</evidence>
<reference evidence="10 11" key="1">
    <citation type="journal article" date="2014" name="Genome Biol. Evol.">
        <title>The secreted proteins of Achlya hypogyna and Thraustotheca clavata identify the ancestral oomycete secretome and reveal gene acquisitions by horizontal gene transfer.</title>
        <authorList>
            <person name="Misner I."/>
            <person name="Blouin N."/>
            <person name="Leonard G."/>
            <person name="Richards T.A."/>
            <person name="Lane C.E."/>
        </authorList>
    </citation>
    <scope>NUCLEOTIDE SEQUENCE [LARGE SCALE GENOMIC DNA]</scope>
    <source>
        <strain evidence="10 11">ATCC 48635</strain>
    </source>
</reference>
<keyword evidence="3 8" id="KW-0378">Hydrolase</keyword>
<protein>
    <recommendedName>
        <fullName evidence="8">Mitochondrial inner membrane protease subunit</fullName>
        <ecNumber evidence="8">3.4.21.-</ecNumber>
    </recommendedName>
</protein>
<dbReference type="Pfam" id="PF10502">
    <property type="entry name" value="Peptidase_S26"/>
    <property type="match status" value="2"/>
</dbReference>
<dbReference type="InterPro" id="IPR036286">
    <property type="entry name" value="LexA/Signal_pep-like_sf"/>
</dbReference>
<dbReference type="PANTHER" id="PTHR12383:SF16">
    <property type="entry name" value="MITOCHONDRIAL INNER MEMBRANE PROTEASE SUBUNIT 1"/>
    <property type="match status" value="1"/>
</dbReference>
<evidence type="ECO:0000256" key="8">
    <source>
        <dbReference type="RuleBase" id="RU362041"/>
    </source>
</evidence>
<dbReference type="PRINTS" id="PR00727">
    <property type="entry name" value="LEADERPTASE"/>
</dbReference>
<keyword evidence="4 8" id="KW-0496">Mitochondrion</keyword>
<evidence type="ECO:0000259" key="9">
    <source>
        <dbReference type="Pfam" id="PF10502"/>
    </source>
</evidence>
<dbReference type="Proteomes" id="UP000243579">
    <property type="component" value="Unassembled WGS sequence"/>
</dbReference>
<evidence type="ECO:0000256" key="3">
    <source>
        <dbReference type="ARBA" id="ARBA00022801"/>
    </source>
</evidence>
<organism evidence="10 11">
    <name type="scientific">Achlya hypogyna</name>
    <name type="common">Oomycete</name>
    <name type="synonym">Protoachlya hypogyna</name>
    <dbReference type="NCBI Taxonomy" id="1202772"/>
    <lineage>
        <taxon>Eukaryota</taxon>
        <taxon>Sar</taxon>
        <taxon>Stramenopiles</taxon>
        <taxon>Oomycota</taxon>
        <taxon>Saprolegniomycetes</taxon>
        <taxon>Saprolegniales</taxon>
        <taxon>Achlyaceae</taxon>
        <taxon>Achlya</taxon>
    </lineage>
</organism>
<dbReference type="EC" id="3.4.21.-" evidence="8"/>
<evidence type="ECO:0000256" key="2">
    <source>
        <dbReference type="ARBA" id="ARBA00022792"/>
    </source>
</evidence>
<dbReference type="EMBL" id="JNBR01000123">
    <property type="protein sequence ID" value="OQR97065.1"/>
    <property type="molecule type" value="Genomic_DNA"/>
</dbReference>
<dbReference type="InterPro" id="IPR000223">
    <property type="entry name" value="Pept_S26A_signal_pept_1"/>
</dbReference>
<dbReference type="InterPro" id="IPR019533">
    <property type="entry name" value="Peptidase_S26"/>
</dbReference>
<feature type="active site" evidence="7">
    <location>
        <position position="78"/>
    </location>
</feature>
<feature type="domain" description="Peptidase S26" evidence="9">
    <location>
        <begin position="101"/>
        <end position="142"/>
    </location>
</feature>
<evidence type="ECO:0000256" key="6">
    <source>
        <dbReference type="ARBA" id="ARBA00038445"/>
    </source>
</evidence>
<dbReference type="GO" id="GO:0004252">
    <property type="term" value="F:serine-type endopeptidase activity"/>
    <property type="evidence" value="ECO:0007669"/>
    <property type="project" value="InterPro"/>
</dbReference>
<dbReference type="CDD" id="cd06530">
    <property type="entry name" value="S26_SPase_I"/>
    <property type="match status" value="1"/>
</dbReference>
<dbReference type="PANTHER" id="PTHR12383">
    <property type="entry name" value="PROTEASE FAMILY S26 MITOCHONDRIAL INNER MEMBRANE PROTEASE-RELATED"/>
    <property type="match status" value="1"/>
</dbReference>
<keyword evidence="2 8" id="KW-0999">Mitochondrion inner membrane</keyword>
<dbReference type="Gene3D" id="2.10.109.10">
    <property type="entry name" value="Umud Fragment, subunit A"/>
    <property type="match status" value="1"/>
</dbReference>
<evidence type="ECO:0000313" key="10">
    <source>
        <dbReference type="EMBL" id="OQR97065.1"/>
    </source>
</evidence>
<dbReference type="GO" id="GO:0006465">
    <property type="term" value="P:signal peptide processing"/>
    <property type="evidence" value="ECO:0007669"/>
    <property type="project" value="InterPro"/>
</dbReference>
<dbReference type="NCBIfam" id="TIGR02227">
    <property type="entry name" value="sigpep_I_bact"/>
    <property type="match status" value="1"/>
</dbReference>
<name>A0A1V9ZGG1_ACHHY</name>
<evidence type="ECO:0000256" key="1">
    <source>
        <dbReference type="ARBA" id="ARBA00004273"/>
    </source>
</evidence>
<keyword evidence="8 10" id="KW-0645">Protease</keyword>
<dbReference type="GO" id="GO:0042720">
    <property type="term" value="C:mitochondrial inner membrane peptidase complex"/>
    <property type="evidence" value="ECO:0007669"/>
    <property type="project" value="TreeGrafter"/>
</dbReference>
<feature type="active site" evidence="7">
    <location>
        <position position="34"/>
    </location>
</feature>
<dbReference type="GO" id="GO:0006627">
    <property type="term" value="P:protein processing involved in protein targeting to mitochondrion"/>
    <property type="evidence" value="ECO:0007669"/>
    <property type="project" value="TreeGrafter"/>
</dbReference>
<dbReference type="OrthoDB" id="308440at2759"/>